<reference evidence="1 2" key="1">
    <citation type="journal article" date="2019" name="Sci. Rep.">
        <title>A high-quality genome of Eragrostis curvula grass provides insights into Poaceae evolution and supports new strategies to enhance forage quality.</title>
        <authorList>
            <person name="Carballo J."/>
            <person name="Santos B.A.C.M."/>
            <person name="Zappacosta D."/>
            <person name="Garbus I."/>
            <person name="Selva J.P."/>
            <person name="Gallo C.A."/>
            <person name="Diaz A."/>
            <person name="Albertini E."/>
            <person name="Caccamo M."/>
            <person name="Echenique V."/>
        </authorList>
    </citation>
    <scope>NUCLEOTIDE SEQUENCE [LARGE SCALE GENOMIC DNA]</scope>
    <source>
        <strain evidence="2">cv. Victoria</strain>
        <tissue evidence="1">Leaf</tissue>
    </source>
</reference>
<protein>
    <submittedName>
        <fullName evidence="1">Uncharacterized protein</fullName>
    </submittedName>
</protein>
<comment type="caution">
    <text evidence="1">The sequence shown here is derived from an EMBL/GenBank/DDBJ whole genome shotgun (WGS) entry which is preliminary data.</text>
</comment>
<dbReference type="EMBL" id="RWGY01000004">
    <property type="protein sequence ID" value="TVU47250.1"/>
    <property type="molecule type" value="Genomic_DNA"/>
</dbReference>
<accession>A0A5J9WIS4</accession>
<proteinExistence type="predicted"/>
<gene>
    <name evidence="1" type="ORF">EJB05_06843</name>
</gene>
<feature type="non-terminal residue" evidence="1">
    <location>
        <position position="1"/>
    </location>
</feature>
<sequence length="83" mass="9391">MWRRSSATPKTSYLCNIAYIMITDRSKCLILMLDLSSVRFFSVMKAISVDAAAVFSVHHCCWAEKVFITTSDANLVQIQVNEI</sequence>
<dbReference type="Proteomes" id="UP000324897">
    <property type="component" value="Chromosome 5"/>
</dbReference>
<keyword evidence="2" id="KW-1185">Reference proteome</keyword>
<dbReference type="AlphaFoldDB" id="A0A5J9WIS4"/>
<organism evidence="1 2">
    <name type="scientific">Eragrostis curvula</name>
    <name type="common">weeping love grass</name>
    <dbReference type="NCBI Taxonomy" id="38414"/>
    <lineage>
        <taxon>Eukaryota</taxon>
        <taxon>Viridiplantae</taxon>
        <taxon>Streptophyta</taxon>
        <taxon>Embryophyta</taxon>
        <taxon>Tracheophyta</taxon>
        <taxon>Spermatophyta</taxon>
        <taxon>Magnoliopsida</taxon>
        <taxon>Liliopsida</taxon>
        <taxon>Poales</taxon>
        <taxon>Poaceae</taxon>
        <taxon>PACMAD clade</taxon>
        <taxon>Chloridoideae</taxon>
        <taxon>Eragrostideae</taxon>
        <taxon>Eragrostidinae</taxon>
        <taxon>Eragrostis</taxon>
    </lineage>
</organism>
<evidence type="ECO:0000313" key="2">
    <source>
        <dbReference type="Proteomes" id="UP000324897"/>
    </source>
</evidence>
<evidence type="ECO:0000313" key="1">
    <source>
        <dbReference type="EMBL" id="TVU47250.1"/>
    </source>
</evidence>
<dbReference type="Gramene" id="TVU47250">
    <property type="protein sequence ID" value="TVU47250"/>
    <property type="gene ID" value="EJB05_06843"/>
</dbReference>
<name>A0A5J9WIS4_9POAL</name>